<dbReference type="PANTHER" id="PTHR11967:SF2">
    <property type="entry name" value="ALPHA-1-ACID GLYCOPROTEIN 1"/>
    <property type="match status" value="1"/>
</dbReference>
<feature type="region of interest" description="Disordered" evidence="5">
    <location>
        <begin position="140"/>
        <end position="159"/>
    </location>
</feature>
<accession>A0A663FJQ7</accession>
<evidence type="ECO:0000256" key="5">
    <source>
        <dbReference type="SAM" id="MobiDB-lite"/>
    </source>
</evidence>
<dbReference type="SUPFAM" id="SSF50814">
    <property type="entry name" value="Lipocalins"/>
    <property type="match status" value="1"/>
</dbReference>
<keyword evidence="3 6" id="KW-0732">Signal</keyword>
<dbReference type="PANTHER" id="PTHR11967">
    <property type="entry name" value="ALPHA-1-ACID GLYCOPROTEIN"/>
    <property type="match status" value="1"/>
</dbReference>
<dbReference type="GO" id="GO:0005615">
    <property type="term" value="C:extracellular space"/>
    <property type="evidence" value="ECO:0007669"/>
    <property type="project" value="TreeGrafter"/>
</dbReference>
<reference evidence="7" key="1">
    <citation type="submission" date="2025-08" db="UniProtKB">
        <authorList>
            <consortium name="Ensembl"/>
        </authorList>
    </citation>
    <scope>IDENTIFICATION</scope>
</reference>
<feature type="region of interest" description="Disordered" evidence="5">
    <location>
        <begin position="223"/>
        <end position="242"/>
    </location>
</feature>
<evidence type="ECO:0000256" key="3">
    <source>
        <dbReference type="ARBA" id="ARBA00022729"/>
    </source>
</evidence>
<dbReference type="Proteomes" id="UP000472275">
    <property type="component" value="Chromosome 24"/>
</dbReference>
<organism evidence="7 8">
    <name type="scientific">Aquila chrysaetos chrysaetos</name>
    <dbReference type="NCBI Taxonomy" id="223781"/>
    <lineage>
        <taxon>Eukaryota</taxon>
        <taxon>Metazoa</taxon>
        <taxon>Chordata</taxon>
        <taxon>Craniata</taxon>
        <taxon>Vertebrata</taxon>
        <taxon>Euteleostomi</taxon>
        <taxon>Archelosauria</taxon>
        <taxon>Archosauria</taxon>
        <taxon>Dinosauria</taxon>
        <taxon>Saurischia</taxon>
        <taxon>Theropoda</taxon>
        <taxon>Coelurosauria</taxon>
        <taxon>Aves</taxon>
        <taxon>Neognathae</taxon>
        <taxon>Neoaves</taxon>
        <taxon>Telluraves</taxon>
        <taxon>Accipitrimorphae</taxon>
        <taxon>Accipitriformes</taxon>
        <taxon>Accipitridae</taxon>
        <taxon>Accipitrinae</taxon>
        <taxon>Aquila</taxon>
    </lineage>
</organism>
<name>A0A663FJQ7_AQUCH</name>
<proteinExistence type="predicted"/>
<sequence>MLASLALLVGLPLALAAEHPSCAPLVPVTFDNTTIPGLLGKWVYITGASKYPPHLAELKVVKYAVFSFFPGSHEDELNVTETMRVNETCVVRNTSKIQVFWHNSTLVHVDDQVVSRAERSCWRSSALSSSCGCCGAAVGPRAARPSATRSSTRSSPPCPTSWSQQCASVSCNPPGCWDTPQLPACHPPTPGGCRVRDGARHSAPGREDMAQKGAGARISNFETKRRKSSHFPSTIHLPGTRQARGLQCRPEEWGRCLGRPAPVSTIQPH</sequence>
<evidence type="ECO:0000256" key="1">
    <source>
        <dbReference type="ARBA" id="ARBA00004613"/>
    </source>
</evidence>
<dbReference type="Ensembl" id="ENSACCT00020025916.1">
    <property type="protein sequence ID" value="ENSACCP00020024798.1"/>
    <property type="gene ID" value="ENSACCG00020016982.1"/>
</dbReference>
<evidence type="ECO:0000313" key="7">
    <source>
        <dbReference type="Ensembl" id="ENSACCP00020024798.1"/>
    </source>
</evidence>
<dbReference type="AlphaFoldDB" id="A0A663FJQ7"/>
<evidence type="ECO:0000313" key="8">
    <source>
        <dbReference type="Proteomes" id="UP000472275"/>
    </source>
</evidence>
<dbReference type="InterPro" id="IPR012674">
    <property type="entry name" value="Calycin"/>
</dbReference>
<keyword evidence="8" id="KW-1185">Reference proteome</keyword>
<feature type="signal peptide" evidence="6">
    <location>
        <begin position="1"/>
        <end position="16"/>
    </location>
</feature>
<evidence type="ECO:0000256" key="2">
    <source>
        <dbReference type="ARBA" id="ARBA00022525"/>
    </source>
</evidence>
<protein>
    <submittedName>
        <fullName evidence="7">SH2 domain containing 3C</fullName>
    </submittedName>
</protein>
<dbReference type="GeneTree" id="ENSGT00940000154130"/>
<gene>
    <name evidence="7" type="primary">LOC115335466</name>
</gene>
<reference evidence="7" key="2">
    <citation type="submission" date="2025-09" db="UniProtKB">
        <authorList>
            <consortium name="Ensembl"/>
        </authorList>
    </citation>
    <scope>IDENTIFICATION</scope>
</reference>
<keyword evidence="4" id="KW-0325">Glycoprotein</keyword>
<evidence type="ECO:0000256" key="6">
    <source>
        <dbReference type="SAM" id="SignalP"/>
    </source>
</evidence>
<feature type="chain" id="PRO_5025547923" evidence="6">
    <location>
        <begin position="17"/>
        <end position="269"/>
    </location>
</feature>
<feature type="compositionally biased region" description="Low complexity" evidence="5">
    <location>
        <begin position="140"/>
        <end position="155"/>
    </location>
</feature>
<keyword evidence="2" id="KW-0964">Secreted</keyword>
<evidence type="ECO:0000256" key="4">
    <source>
        <dbReference type="ARBA" id="ARBA00023180"/>
    </source>
</evidence>
<comment type="subcellular location">
    <subcellularLocation>
        <location evidence="1">Secreted</location>
    </subcellularLocation>
</comment>
<dbReference type="Gene3D" id="2.40.128.20">
    <property type="match status" value="1"/>
</dbReference>